<dbReference type="RefSeq" id="WP_317974663.1">
    <property type="nucleotide sequence ID" value="NZ_BTFW01000001.1"/>
</dbReference>
<keyword evidence="4" id="KW-1185">Reference proteome</keyword>
<gene>
    <name evidence="3" type="ORF">NUTIK01_17070</name>
</gene>
<dbReference type="InterPro" id="IPR000994">
    <property type="entry name" value="Pept_M24"/>
</dbReference>
<name>A0ABQ6P769_9SPHN</name>
<evidence type="ECO:0000313" key="3">
    <source>
        <dbReference type="EMBL" id="GMM60930.1"/>
    </source>
</evidence>
<organism evidence="3 4">
    <name type="scientific">Novosphingobium pituita</name>
    <dbReference type="NCBI Taxonomy" id="3056842"/>
    <lineage>
        <taxon>Bacteria</taxon>
        <taxon>Pseudomonadati</taxon>
        <taxon>Pseudomonadota</taxon>
        <taxon>Alphaproteobacteria</taxon>
        <taxon>Sphingomonadales</taxon>
        <taxon>Sphingomonadaceae</taxon>
        <taxon>Novosphingobium</taxon>
    </lineage>
</organism>
<dbReference type="EMBL" id="BTFW01000001">
    <property type="protein sequence ID" value="GMM60930.1"/>
    <property type="molecule type" value="Genomic_DNA"/>
</dbReference>
<dbReference type="Pfam" id="PF00557">
    <property type="entry name" value="Peptidase_M24"/>
    <property type="match status" value="1"/>
</dbReference>
<comment type="caution">
    <text evidence="3">The sequence shown here is derived from an EMBL/GenBank/DDBJ whole genome shotgun (WGS) entry which is preliminary data.</text>
</comment>
<dbReference type="SUPFAM" id="SSF55920">
    <property type="entry name" value="Creatinase/aminopeptidase"/>
    <property type="match status" value="1"/>
</dbReference>
<evidence type="ECO:0000256" key="1">
    <source>
        <dbReference type="SAM" id="MobiDB-lite"/>
    </source>
</evidence>
<reference evidence="3 4" key="1">
    <citation type="submission" date="2023-06" db="EMBL/GenBank/DDBJ databases">
        <title>Draft genome sequence of Novosphingobium sp. strain IK01.</title>
        <authorList>
            <person name="Hatamoto M."/>
            <person name="Ikarashi T."/>
            <person name="Yamaguchi T."/>
        </authorList>
    </citation>
    <scope>NUCLEOTIDE SEQUENCE [LARGE SCALE GENOMIC DNA]</scope>
    <source>
        <strain evidence="3 4">IK01</strain>
    </source>
</reference>
<evidence type="ECO:0000259" key="2">
    <source>
        <dbReference type="Pfam" id="PF00557"/>
    </source>
</evidence>
<feature type="domain" description="Peptidase M24" evidence="2">
    <location>
        <begin position="24"/>
        <end position="179"/>
    </location>
</feature>
<dbReference type="Proteomes" id="UP001187221">
    <property type="component" value="Unassembled WGS sequence"/>
</dbReference>
<feature type="region of interest" description="Disordered" evidence="1">
    <location>
        <begin position="1"/>
        <end position="25"/>
    </location>
</feature>
<proteinExistence type="predicted"/>
<dbReference type="InterPro" id="IPR036005">
    <property type="entry name" value="Creatinase/aminopeptidase-like"/>
</dbReference>
<protein>
    <recommendedName>
        <fullName evidence="2">Peptidase M24 domain-containing protein</fullName>
    </recommendedName>
</protein>
<dbReference type="Gene3D" id="3.90.230.10">
    <property type="entry name" value="Creatinase/methionine aminopeptidase superfamily"/>
    <property type="match status" value="1"/>
</dbReference>
<feature type="compositionally biased region" description="Polar residues" evidence="1">
    <location>
        <begin position="1"/>
        <end position="14"/>
    </location>
</feature>
<accession>A0ABQ6P769</accession>
<dbReference type="CDD" id="cd01066">
    <property type="entry name" value="APP_MetAP"/>
    <property type="match status" value="1"/>
</dbReference>
<evidence type="ECO:0000313" key="4">
    <source>
        <dbReference type="Proteomes" id="UP001187221"/>
    </source>
</evidence>
<sequence>MTQTRAPDTANPENTVGPAWSPQAMREAQARAWEGVHQIAAAVRPGMRESEARALGETILADLGMGQAWHPLMVRFGENTLRIFADRNAPDLALAENDIFFIDIGPVLLGHEADVGAGFAVGDDPEMHACAAAARTLWRRVAAIWAQEALTGTALYDRAVAEAQAMGWRLNLDVRGHRVADYPHPSRQAAGKLGDLAGQPSAGLWILEIQIRHPTRPFGAFYEDLLA</sequence>